<reference evidence="1 2" key="1">
    <citation type="submission" date="2017-02" db="EMBL/GenBank/DDBJ databases">
        <authorList>
            <person name="Peterson S.W."/>
        </authorList>
    </citation>
    <scope>NUCLEOTIDE SEQUENCE [LARGE SCALE GENOMIC DNA]</scope>
    <source>
        <strain evidence="1 2">USBA 369</strain>
    </source>
</reference>
<dbReference type="EMBL" id="FUXL01000020">
    <property type="protein sequence ID" value="SKA36350.1"/>
    <property type="molecule type" value="Genomic_DNA"/>
</dbReference>
<evidence type="ECO:0008006" key="3">
    <source>
        <dbReference type="Google" id="ProtNLM"/>
    </source>
</evidence>
<dbReference type="Proteomes" id="UP000190135">
    <property type="component" value="Unassembled WGS sequence"/>
</dbReference>
<dbReference type="OrthoDB" id="9811127at2"/>
<proteinExistence type="predicted"/>
<dbReference type="AlphaFoldDB" id="A0A1T4T777"/>
<sequence length="116" mass="13322">MVVRDNAEAIRNRAYEIWEREGRPNGREHEHWAEAAREIEEAQRLLDQEESRPREVVQPWVSNVGATKEKEAERLRKALWEPQPHSVELFPGDGHGAERLGARVLPTRIIGGRDAA</sequence>
<evidence type="ECO:0000313" key="1">
    <source>
        <dbReference type="EMBL" id="SKA36350.1"/>
    </source>
</evidence>
<evidence type="ECO:0000313" key="2">
    <source>
        <dbReference type="Proteomes" id="UP000190135"/>
    </source>
</evidence>
<keyword evidence="2" id="KW-1185">Reference proteome</keyword>
<dbReference type="RefSeq" id="WP_078710250.1">
    <property type="nucleotide sequence ID" value="NZ_FUXL01000020.1"/>
</dbReference>
<dbReference type="Pfam" id="PF11154">
    <property type="entry name" value="DUF2934"/>
    <property type="match status" value="1"/>
</dbReference>
<accession>A0A1T4T777</accession>
<protein>
    <recommendedName>
        <fullName evidence="3">DUF2934 domain-containing protein</fullName>
    </recommendedName>
</protein>
<dbReference type="InterPro" id="IPR021327">
    <property type="entry name" value="DUF2934"/>
</dbReference>
<name>A0A1T4T777_9HYPH</name>
<gene>
    <name evidence="1" type="ORF">SAMN05428963_12071</name>
</gene>
<organism evidence="1 2">
    <name type="scientific">Consotaella salsifontis</name>
    <dbReference type="NCBI Taxonomy" id="1365950"/>
    <lineage>
        <taxon>Bacteria</taxon>
        <taxon>Pseudomonadati</taxon>
        <taxon>Pseudomonadota</taxon>
        <taxon>Alphaproteobacteria</taxon>
        <taxon>Hyphomicrobiales</taxon>
        <taxon>Aurantimonadaceae</taxon>
        <taxon>Consotaella</taxon>
    </lineage>
</organism>